<dbReference type="InterPro" id="IPR027359">
    <property type="entry name" value="Volt_channel_dom_sf"/>
</dbReference>
<keyword evidence="8 12" id="KW-1133">Transmembrane helix</keyword>
<protein>
    <submittedName>
        <fullName evidence="14">Voltage-gated potassium channel</fullName>
    </submittedName>
</protein>
<keyword evidence="5" id="KW-0631">Potassium channel</keyword>
<dbReference type="GO" id="GO:0008076">
    <property type="term" value="C:voltage-gated potassium channel complex"/>
    <property type="evidence" value="ECO:0007669"/>
    <property type="project" value="InterPro"/>
</dbReference>
<evidence type="ECO:0000256" key="8">
    <source>
        <dbReference type="ARBA" id="ARBA00022989"/>
    </source>
</evidence>
<dbReference type="EMBL" id="FOIJ01000005">
    <property type="protein sequence ID" value="SET86848.1"/>
    <property type="molecule type" value="Genomic_DNA"/>
</dbReference>
<feature type="transmembrane region" description="Helical" evidence="12">
    <location>
        <begin position="65"/>
        <end position="84"/>
    </location>
</feature>
<evidence type="ECO:0000259" key="13">
    <source>
        <dbReference type="Pfam" id="PF00520"/>
    </source>
</evidence>
<keyword evidence="9" id="KW-0406">Ion transport</keyword>
<evidence type="ECO:0000256" key="11">
    <source>
        <dbReference type="ARBA" id="ARBA00023303"/>
    </source>
</evidence>
<proteinExistence type="predicted"/>
<evidence type="ECO:0000313" key="15">
    <source>
        <dbReference type="Proteomes" id="UP000199181"/>
    </source>
</evidence>
<keyword evidence="3" id="KW-0633">Potassium transport</keyword>
<feature type="transmembrane region" description="Helical" evidence="12">
    <location>
        <begin position="34"/>
        <end position="53"/>
    </location>
</feature>
<keyword evidence="4 12" id="KW-0812">Transmembrane</keyword>
<keyword evidence="6" id="KW-0851">Voltage-gated channel</keyword>
<keyword evidence="7" id="KW-0630">Potassium</keyword>
<feature type="transmembrane region" description="Helical" evidence="12">
    <location>
        <begin position="104"/>
        <end position="125"/>
    </location>
</feature>
<keyword evidence="10 12" id="KW-0472">Membrane</keyword>
<comment type="subcellular location">
    <subcellularLocation>
        <location evidence="1">Membrane</location>
        <topology evidence="1">Multi-pass membrane protein</topology>
    </subcellularLocation>
</comment>
<evidence type="ECO:0000256" key="6">
    <source>
        <dbReference type="ARBA" id="ARBA00022882"/>
    </source>
</evidence>
<evidence type="ECO:0000256" key="10">
    <source>
        <dbReference type="ARBA" id="ARBA00023136"/>
    </source>
</evidence>
<keyword evidence="11 14" id="KW-0407">Ion channel</keyword>
<keyword evidence="15" id="KW-1185">Reference proteome</keyword>
<evidence type="ECO:0000256" key="9">
    <source>
        <dbReference type="ARBA" id="ARBA00023065"/>
    </source>
</evidence>
<reference evidence="15" key="1">
    <citation type="submission" date="2016-10" db="EMBL/GenBank/DDBJ databases">
        <authorList>
            <person name="Varghese N."/>
            <person name="Submissions S."/>
        </authorList>
    </citation>
    <scope>NUCLEOTIDE SEQUENCE [LARGE SCALE GENOMIC DNA]</scope>
    <source>
        <strain evidence="15">DSM 16858</strain>
    </source>
</reference>
<keyword evidence="2" id="KW-0813">Transport</keyword>
<evidence type="ECO:0000256" key="12">
    <source>
        <dbReference type="SAM" id="Phobius"/>
    </source>
</evidence>
<dbReference type="Proteomes" id="UP000199181">
    <property type="component" value="Unassembled WGS sequence"/>
</dbReference>
<dbReference type="RefSeq" id="WP_093519498.1">
    <property type="nucleotide sequence ID" value="NZ_FOIJ01000005.1"/>
</dbReference>
<feature type="transmembrane region" description="Helical" evidence="12">
    <location>
        <begin position="216"/>
        <end position="238"/>
    </location>
</feature>
<accession>A0A1I0HUJ3</accession>
<dbReference type="GO" id="GO:0005249">
    <property type="term" value="F:voltage-gated potassium channel activity"/>
    <property type="evidence" value="ECO:0007669"/>
    <property type="project" value="InterPro"/>
</dbReference>
<dbReference type="InterPro" id="IPR005821">
    <property type="entry name" value="Ion_trans_dom"/>
</dbReference>
<evidence type="ECO:0000256" key="1">
    <source>
        <dbReference type="ARBA" id="ARBA00004141"/>
    </source>
</evidence>
<dbReference type="GO" id="GO:0001508">
    <property type="term" value="P:action potential"/>
    <property type="evidence" value="ECO:0007669"/>
    <property type="project" value="TreeGrafter"/>
</dbReference>
<gene>
    <name evidence="14" type="ORF">SAMN05443639_10584</name>
</gene>
<feature type="domain" description="Ion transport" evidence="13">
    <location>
        <begin position="30"/>
        <end position="246"/>
    </location>
</feature>
<evidence type="ECO:0000256" key="7">
    <source>
        <dbReference type="ARBA" id="ARBA00022958"/>
    </source>
</evidence>
<dbReference type="PANTHER" id="PTHR11537">
    <property type="entry name" value="VOLTAGE-GATED POTASSIUM CHANNEL"/>
    <property type="match status" value="1"/>
</dbReference>
<evidence type="ECO:0000256" key="4">
    <source>
        <dbReference type="ARBA" id="ARBA00022692"/>
    </source>
</evidence>
<dbReference type="PRINTS" id="PR00169">
    <property type="entry name" value="KCHANNEL"/>
</dbReference>
<dbReference type="AlphaFoldDB" id="A0A1I0HUJ3"/>
<evidence type="ECO:0000313" key="14">
    <source>
        <dbReference type="EMBL" id="SET86848.1"/>
    </source>
</evidence>
<organism evidence="14 15">
    <name type="scientific">Stigmatella erecta</name>
    <dbReference type="NCBI Taxonomy" id="83460"/>
    <lineage>
        <taxon>Bacteria</taxon>
        <taxon>Pseudomonadati</taxon>
        <taxon>Myxococcota</taxon>
        <taxon>Myxococcia</taxon>
        <taxon>Myxococcales</taxon>
        <taxon>Cystobacterineae</taxon>
        <taxon>Archangiaceae</taxon>
        <taxon>Stigmatella</taxon>
    </lineage>
</organism>
<dbReference type="Pfam" id="PF00520">
    <property type="entry name" value="Ion_trans"/>
    <property type="match status" value="1"/>
</dbReference>
<name>A0A1I0HUJ3_9BACT</name>
<dbReference type="SUPFAM" id="SSF81324">
    <property type="entry name" value="Voltage-gated potassium channels"/>
    <property type="match status" value="1"/>
</dbReference>
<sequence length="280" mass="30584">MNRSSEQSPESGLRARLHTLIFEADTPAGKAFDVALLCAIVLSVLAVMLESVAEVRTRFGPVLHLAEWVFTLLFAVEYVLRLVAVRRPLDYARSFFGIVDLMALLPSFLSVLLPGAQTLLVVRVLRLLRVFRILKLGHLLGQAEVLLTALRASRPKIIVFLGTVLTIDVIMGAVMYMVEGEENGFDNIPRSMYWAIVTMTTVGFGDITPKTVYGQLIASVLMIMGYGIIAVPTGIVSVELAAATRQRPDTQACPGCGAQGHDLDARFCKRCGTALDWAHP</sequence>
<dbReference type="InterPro" id="IPR028325">
    <property type="entry name" value="VG_K_chnl"/>
</dbReference>
<evidence type="ECO:0000256" key="3">
    <source>
        <dbReference type="ARBA" id="ARBA00022538"/>
    </source>
</evidence>
<dbReference type="PANTHER" id="PTHR11537:SF254">
    <property type="entry name" value="POTASSIUM VOLTAGE-GATED CHANNEL PROTEIN SHAB"/>
    <property type="match status" value="1"/>
</dbReference>
<evidence type="ECO:0000256" key="5">
    <source>
        <dbReference type="ARBA" id="ARBA00022826"/>
    </source>
</evidence>
<evidence type="ECO:0000256" key="2">
    <source>
        <dbReference type="ARBA" id="ARBA00022448"/>
    </source>
</evidence>
<dbReference type="Gene3D" id="1.20.120.350">
    <property type="entry name" value="Voltage-gated potassium channels. Chain C"/>
    <property type="match status" value="1"/>
</dbReference>
<feature type="transmembrane region" description="Helical" evidence="12">
    <location>
        <begin position="157"/>
        <end position="178"/>
    </location>
</feature>
<dbReference type="Gene3D" id="1.10.287.70">
    <property type="match status" value="1"/>
</dbReference>